<feature type="active site" description="Proton donor" evidence="9">
    <location>
        <position position="129"/>
    </location>
</feature>
<comment type="similarity">
    <text evidence="4 9 10">Belongs to the HisA/HisF family.</text>
</comment>
<dbReference type="InterPro" id="IPR006062">
    <property type="entry name" value="His_biosynth"/>
</dbReference>
<gene>
    <name evidence="9 12" type="primary">hisA</name>
    <name evidence="12" type="ORF">FVW20_04700</name>
</gene>
<evidence type="ECO:0000256" key="7">
    <source>
        <dbReference type="ARBA" id="ARBA00023102"/>
    </source>
</evidence>
<sequence length="243" mass="25895">MILFPAVDIKDGRCVRLRQGRADAETVFSDDPAAMARHWQDQGAKWLHVIDLDGAFSGMPANFELIRRICADLSVPVQLGGGIRDEATAKAYLDAGVERLIIGTVALEEPDLYARLCAAFPGRIGVSLDAEGGRLKTKGWVTDSGLTVDDVLPRLLDAGTAFVIYTDIDRDGMQTGVNLAALERLAGMCPVPVIAAGGVATLEDVRALYPLTLTSSVEGAITGRAIYTGTLDLHAAMEWIAAQ</sequence>
<evidence type="ECO:0000256" key="2">
    <source>
        <dbReference type="ARBA" id="ARBA00004496"/>
    </source>
</evidence>
<evidence type="ECO:0000256" key="6">
    <source>
        <dbReference type="ARBA" id="ARBA00022605"/>
    </source>
</evidence>
<protein>
    <recommendedName>
        <fullName evidence="9 11">1-(5-phosphoribosyl)-5-[(5-phosphoribosylamino)methylideneamino] imidazole-4-carboxamide isomerase</fullName>
        <ecNumber evidence="9 11">5.3.1.16</ecNumber>
    </recommendedName>
    <alternativeName>
        <fullName evidence="9">Phosphoribosylformimino-5-aminoimidazole carboxamide ribotide isomerase</fullName>
    </alternativeName>
</protein>
<evidence type="ECO:0000256" key="11">
    <source>
        <dbReference type="RuleBase" id="RU003658"/>
    </source>
</evidence>
<evidence type="ECO:0000313" key="13">
    <source>
        <dbReference type="Proteomes" id="UP001194469"/>
    </source>
</evidence>
<evidence type="ECO:0000256" key="5">
    <source>
        <dbReference type="ARBA" id="ARBA00022490"/>
    </source>
</evidence>
<keyword evidence="13" id="KW-1185">Reference proteome</keyword>
<comment type="caution">
    <text evidence="12">The sequence shown here is derived from an EMBL/GenBank/DDBJ whole genome shotgun (WGS) entry which is preliminary data.</text>
</comment>
<accession>A0ABS0J2G2</accession>
<dbReference type="RefSeq" id="WP_196608505.1">
    <property type="nucleotide sequence ID" value="NZ_VRYY01000104.1"/>
</dbReference>
<keyword evidence="5 9" id="KW-0963">Cytoplasm</keyword>
<name>A0ABS0J2G2_9BACT</name>
<dbReference type="GO" id="GO:0003949">
    <property type="term" value="F:1-(5-phosphoribosyl)-5-[(5-phosphoribosylamino)methylideneamino]imidazole-4-carboxamide isomerase activity"/>
    <property type="evidence" value="ECO:0007669"/>
    <property type="project" value="UniProtKB-EC"/>
</dbReference>
<evidence type="ECO:0000256" key="3">
    <source>
        <dbReference type="ARBA" id="ARBA00005133"/>
    </source>
</evidence>
<dbReference type="Gene3D" id="3.20.20.70">
    <property type="entry name" value="Aldolase class I"/>
    <property type="match status" value="1"/>
</dbReference>
<evidence type="ECO:0000313" key="12">
    <source>
        <dbReference type="EMBL" id="MBG3876342.1"/>
    </source>
</evidence>
<proteinExistence type="inferred from homology"/>
<reference evidence="12 13" key="1">
    <citation type="submission" date="2019-08" db="EMBL/GenBank/DDBJ databases">
        <authorList>
            <person name="Luo N."/>
        </authorList>
    </citation>
    <scope>NUCLEOTIDE SEQUENCE [LARGE SCALE GENOMIC DNA]</scope>
    <source>
        <strain evidence="12 13">NCIMB 9442</strain>
    </source>
</reference>
<dbReference type="CDD" id="cd04732">
    <property type="entry name" value="HisA"/>
    <property type="match status" value="1"/>
</dbReference>
<dbReference type="PANTHER" id="PTHR43090">
    <property type="entry name" value="1-(5-PHOSPHORIBOSYL)-5-[(5-PHOSPHORIBOSYLAMINO)METHYLIDENEAMINO] IMIDAZOLE-4-CARBOXAMIDE ISOMERASE"/>
    <property type="match status" value="1"/>
</dbReference>
<dbReference type="EC" id="5.3.1.16" evidence="9 11"/>
<keyword evidence="7 9" id="KW-0368">Histidine biosynthesis</keyword>
<evidence type="ECO:0000256" key="10">
    <source>
        <dbReference type="RuleBase" id="RU003657"/>
    </source>
</evidence>
<dbReference type="NCBIfam" id="TIGR00007">
    <property type="entry name" value="1-(5-phosphoribosyl)-5-[(5-phosphoribosylamino)methylideneamino]imidazole-4-carboxamide isomerase"/>
    <property type="match status" value="1"/>
</dbReference>
<dbReference type="InterPro" id="IPR013785">
    <property type="entry name" value="Aldolase_TIM"/>
</dbReference>
<dbReference type="HAMAP" id="MF_01014">
    <property type="entry name" value="HisA"/>
    <property type="match status" value="1"/>
</dbReference>
<dbReference type="InterPro" id="IPR044524">
    <property type="entry name" value="Isoase_HisA-like"/>
</dbReference>
<evidence type="ECO:0000256" key="4">
    <source>
        <dbReference type="ARBA" id="ARBA00009667"/>
    </source>
</evidence>
<dbReference type="InterPro" id="IPR023016">
    <property type="entry name" value="HisA/PriA"/>
</dbReference>
<dbReference type="EMBL" id="VRYY01000104">
    <property type="protein sequence ID" value="MBG3876342.1"/>
    <property type="molecule type" value="Genomic_DNA"/>
</dbReference>
<dbReference type="InterPro" id="IPR011060">
    <property type="entry name" value="RibuloseP-bd_barrel"/>
</dbReference>
<keyword evidence="8 9" id="KW-0413">Isomerase</keyword>
<organism evidence="12 13">
    <name type="scientific">Nitratidesulfovibrio oxamicus</name>
    <dbReference type="NCBI Taxonomy" id="32016"/>
    <lineage>
        <taxon>Bacteria</taxon>
        <taxon>Pseudomonadati</taxon>
        <taxon>Thermodesulfobacteriota</taxon>
        <taxon>Desulfovibrionia</taxon>
        <taxon>Desulfovibrionales</taxon>
        <taxon>Desulfovibrionaceae</taxon>
        <taxon>Nitratidesulfovibrio</taxon>
    </lineage>
</organism>
<comment type="subcellular location">
    <subcellularLocation>
        <location evidence="2 9 11">Cytoplasm</location>
    </subcellularLocation>
</comment>
<dbReference type="InterPro" id="IPR006063">
    <property type="entry name" value="HisA_bact_arch"/>
</dbReference>
<feature type="active site" description="Proton acceptor" evidence="9">
    <location>
        <position position="8"/>
    </location>
</feature>
<dbReference type="PANTHER" id="PTHR43090:SF2">
    <property type="entry name" value="1-(5-PHOSPHORIBOSYL)-5-[(5-PHOSPHORIBOSYLAMINO)METHYLIDENEAMINO] IMIDAZOLE-4-CARBOXAMIDE ISOMERASE"/>
    <property type="match status" value="1"/>
</dbReference>
<dbReference type="SUPFAM" id="SSF51366">
    <property type="entry name" value="Ribulose-phoshate binding barrel"/>
    <property type="match status" value="1"/>
</dbReference>
<evidence type="ECO:0000256" key="1">
    <source>
        <dbReference type="ARBA" id="ARBA00000901"/>
    </source>
</evidence>
<comment type="catalytic activity">
    <reaction evidence="1 9 11">
        <text>1-(5-phospho-beta-D-ribosyl)-5-[(5-phospho-beta-D-ribosylamino)methylideneamino]imidazole-4-carboxamide = 5-[(5-phospho-1-deoxy-D-ribulos-1-ylimino)methylamino]-1-(5-phospho-beta-D-ribosyl)imidazole-4-carboxamide</text>
        <dbReference type="Rhea" id="RHEA:15469"/>
        <dbReference type="ChEBI" id="CHEBI:58435"/>
        <dbReference type="ChEBI" id="CHEBI:58525"/>
        <dbReference type="EC" id="5.3.1.16"/>
    </reaction>
</comment>
<dbReference type="Pfam" id="PF00977">
    <property type="entry name" value="His_biosynth"/>
    <property type="match status" value="1"/>
</dbReference>
<comment type="pathway">
    <text evidence="3 9 11">Amino-acid biosynthesis; L-histidine biosynthesis; L-histidine from 5-phospho-alpha-D-ribose 1-diphosphate: step 4/9.</text>
</comment>
<dbReference type="Proteomes" id="UP001194469">
    <property type="component" value="Unassembled WGS sequence"/>
</dbReference>
<evidence type="ECO:0000256" key="9">
    <source>
        <dbReference type="HAMAP-Rule" id="MF_01014"/>
    </source>
</evidence>
<keyword evidence="6 9" id="KW-0028">Amino-acid biosynthesis</keyword>
<evidence type="ECO:0000256" key="8">
    <source>
        <dbReference type="ARBA" id="ARBA00023235"/>
    </source>
</evidence>